<gene>
    <name evidence="2" type="ORF">ROHU_030904</name>
</gene>
<keyword evidence="1" id="KW-0472">Membrane</keyword>
<name>A0A498LPL5_LABRO</name>
<accession>A0A498LPL5</accession>
<keyword evidence="1" id="KW-1133">Transmembrane helix</keyword>
<feature type="transmembrane region" description="Helical" evidence="1">
    <location>
        <begin position="99"/>
        <end position="119"/>
    </location>
</feature>
<organism evidence="2 3">
    <name type="scientific">Labeo rohita</name>
    <name type="common">Indian major carp</name>
    <name type="synonym">Cyprinus rohita</name>
    <dbReference type="NCBI Taxonomy" id="84645"/>
    <lineage>
        <taxon>Eukaryota</taxon>
        <taxon>Metazoa</taxon>
        <taxon>Chordata</taxon>
        <taxon>Craniata</taxon>
        <taxon>Vertebrata</taxon>
        <taxon>Euteleostomi</taxon>
        <taxon>Actinopterygii</taxon>
        <taxon>Neopterygii</taxon>
        <taxon>Teleostei</taxon>
        <taxon>Ostariophysi</taxon>
        <taxon>Cypriniformes</taxon>
        <taxon>Cyprinidae</taxon>
        <taxon>Labeoninae</taxon>
        <taxon>Labeonini</taxon>
        <taxon>Labeo</taxon>
    </lineage>
</organism>
<comment type="caution">
    <text evidence="2">The sequence shown here is derived from an EMBL/GenBank/DDBJ whole genome shotgun (WGS) entry which is preliminary data.</text>
</comment>
<proteinExistence type="predicted"/>
<dbReference type="EMBL" id="QBIY01013217">
    <property type="protein sequence ID" value="RXN10110.1"/>
    <property type="molecule type" value="Genomic_DNA"/>
</dbReference>
<dbReference type="Proteomes" id="UP000290572">
    <property type="component" value="Unassembled WGS sequence"/>
</dbReference>
<sequence>MNSHRVGSELDFPEDFLRLRVSVLLLTTEGNTRNEIRHFPAENYSLSQIDRHGENGLWEEGKKKTSDASVVAVRPHLLSHSCTWRPPVGQKRKVGRGTLATWEVAIVCMSGFMAAWMFAVGERGGYICRIGQESVLAWAIRTTAGLHNGENPEGIDFVPMCLVQLAPQGSLNTFETLSSTFSPVKWLINKSICFTFGINQSLVYSSSDVRYEIKYRNPRSDPQEYMSRYKYICHMSLRNMPSG</sequence>
<keyword evidence="3" id="KW-1185">Reference proteome</keyword>
<evidence type="ECO:0000256" key="1">
    <source>
        <dbReference type="SAM" id="Phobius"/>
    </source>
</evidence>
<evidence type="ECO:0000313" key="3">
    <source>
        <dbReference type="Proteomes" id="UP000290572"/>
    </source>
</evidence>
<keyword evidence="1" id="KW-0812">Transmembrane</keyword>
<protein>
    <submittedName>
        <fullName evidence="2">Uncharacterized protein</fullName>
    </submittedName>
</protein>
<dbReference type="AlphaFoldDB" id="A0A498LPL5"/>
<evidence type="ECO:0000313" key="2">
    <source>
        <dbReference type="EMBL" id="RXN10110.1"/>
    </source>
</evidence>
<reference evidence="2 3" key="1">
    <citation type="submission" date="2018-03" db="EMBL/GenBank/DDBJ databases">
        <title>Draft genome sequence of Rohu Carp (Labeo rohita).</title>
        <authorList>
            <person name="Das P."/>
            <person name="Kushwaha B."/>
            <person name="Joshi C.G."/>
            <person name="Kumar D."/>
            <person name="Nagpure N.S."/>
            <person name="Sahoo L."/>
            <person name="Das S.P."/>
            <person name="Bit A."/>
            <person name="Patnaik S."/>
            <person name="Meher P.K."/>
            <person name="Jayasankar P."/>
            <person name="Koringa P.G."/>
            <person name="Patel N.V."/>
            <person name="Hinsu A.T."/>
            <person name="Kumar R."/>
            <person name="Pandey M."/>
            <person name="Agarwal S."/>
            <person name="Srivastava S."/>
            <person name="Singh M."/>
            <person name="Iquebal M.A."/>
            <person name="Jaiswal S."/>
            <person name="Angadi U.B."/>
            <person name="Kumar N."/>
            <person name="Raza M."/>
            <person name="Shah T.M."/>
            <person name="Rai A."/>
            <person name="Jena J.K."/>
        </authorList>
    </citation>
    <scope>NUCLEOTIDE SEQUENCE [LARGE SCALE GENOMIC DNA]</scope>
    <source>
        <strain evidence="2">DASCIFA01</strain>
        <tissue evidence="2">Testis</tissue>
    </source>
</reference>